<organism evidence="1 2">
    <name type="scientific">Macroventuria anomochaeta</name>
    <dbReference type="NCBI Taxonomy" id="301207"/>
    <lineage>
        <taxon>Eukaryota</taxon>
        <taxon>Fungi</taxon>
        <taxon>Dikarya</taxon>
        <taxon>Ascomycota</taxon>
        <taxon>Pezizomycotina</taxon>
        <taxon>Dothideomycetes</taxon>
        <taxon>Pleosporomycetidae</taxon>
        <taxon>Pleosporales</taxon>
        <taxon>Pleosporineae</taxon>
        <taxon>Didymellaceae</taxon>
        <taxon>Macroventuria</taxon>
    </lineage>
</organism>
<name>A0ACB6SC76_9PLEO</name>
<accession>A0ACB6SC76</accession>
<protein>
    <submittedName>
        <fullName evidence="1">Uncharacterized protein</fullName>
    </submittedName>
</protein>
<dbReference type="Proteomes" id="UP000799754">
    <property type="component" value="Unassembled WGS sequence"/>
</dbReference>
<proteinExistence type="predicted"/>
<dbReference type="EMBL" id="MU006704">
    <property type="protein sequence ID" value="KAF2631751.1"/>
    <property type="molecule type" value="Genomic_DNA"/>
</dbReference>
<evidence type="ECO:0000313" key="2">
    <source>
        <dbReference type="Proteomes" id="UP000799754"/>
    </source>
</evidence>
<sequence length="193" mass="21498">MSMGIRTVCRAPTNYYYDKPLPALPYGDAFDIDTELVPKPLFSRPTILPPIRAAYAVVEPQSPIYIPSISSASIPQAPSLRSSRRSIPSSISSMSTPLSSAPTSPYSQRRSLELTCTSPSTVWYTPVSTPEPQPRRPLRRKVSPTHETLRSLRAKESDACLQRVYDEQVSAYISGALFPRERMKPGLEVLRED</sequence>
<comment type="caution">
    <text evidence="1">The sequence shown here is derived from an EMBL/GenBank/DDBJ whole genome shotgun (WGS) entry which is preliminary data.</text>
</comment>
<evidence type="ECO:0000313" key="1">
    <source>
        <dbReference type="EMBL" id="KAF2631751.1"/>
    </source>
</evidence>
<gene>
    <name evidence="1" type="ORF">BU25DRAFT_195979</name>
</gene>
<keyword evidence="2" id="KW-1185">Reference proteome</keyword>
<reference evidence="1" key="1">
    <citation type="journal article" date="2020" name="Stud. Mycol.">
        <title>101 Dothideomycetes genomes: a test case for predicting lifestyles and emergence of pathogens.</title>
        <authorList>
            <person name="Haridas S."/>
            <person name="Albert R."/>
            <person name="Binder M."/>
            <person name="Bloem J."/>
            <person name="Labutti K."/>
            <person name="Salamov A."/>
            <person name="Andreopoulos B."/>
            <person name="Baker S."/>
            <person name="Barry K."/>
            <person name="Bills G."/>
            <person name="Bluhm B."/>
            <person name="Cannon C."/>
            <person name="Castanera R."/>
            <person name="Culley D."/>
            <person name="Daum C."/>
            <person name="Ezra D."/>
            <person name="Gonzalez J."/>
            <person name="Henrissat B."/>
            <person name="Kuo A."/>
            <person name="Liang C."/>
            <person name="Lipzen A."/>
            <person name="Lutzoni F."/>
            <person name="Magnuson J."/>
            <person name="Mondo S."/>
            <person name="Nolan M."/>
            <person name="Ohm R."/>
            <person name="Pangilinan J."/>
            <person name="Park H.-J."/>
            <person name="Ramirez L."/>
            <person name="Alfaro M."/>
            <person name="Sun H."/>
            <person name="Tritt A."/>
            <person name="Yoshinaga Y."/>
            <person name="Zwiers L.-H."/>
            <person name="Turgeon B."/>
            <person name="Goodwin S."/>
            <person name="Spatafora J."/>
            <person name="Crous P."/>
            <person name="Grigoriev I."/>
        </authorList>
    </citation>
    <scope>NUCLEOTIDE SEQUENCE</scope>
    <source>
        <strain evidence="1">CBS 525.71</strain>
    </source>
</reference>